<comment type="caution">
    <text evidence="1">The sequence shown here is derived from an EMBL/GenBank/DDBJ whole genome shotgun (WGS) entry which is preliminary data.</text>
</comment>
<dbReference type="Proteomes" id="UP001501510">
    <property type="component" value="Unassembled WGS sequence"/>
</dbReference>
<keyword evidence="2" id="KW-1185">Reference proteome</keyword>
<evidence type="ECO:0000313" key="2">
    <source>
        <dbReference type="Proteomes" id="UP001501510"/>
    </source>
</evidence>
<name>A0ABN1JJQ3_9CLOT</name>
<proteinExistence type="predicted"/>
<organism evidence="1 2">
    <name type="scientific">Clostridium oceanicum</name>
    <dbReference type="NCBI Taxonomy" id="1543"/>
    <lineage>
        <taxon>Bacteria</taxon>
        <taxon>Bacillati</taxon>
        <taxon>Bacillota</taxon>
        <taxon>Clostridia</taxon>
        <taxon>Eubacteriales</taxon>
        <taxon>Clostridiaceae</taxon>
        <taxon>Clostridium</taxon>
    </lineage>
</organism>
<gene>
    <name evidence="1" type="ORF">GCM10008906_22150</name>
</gene>
<dbReference type="EMBL" id="BAAACG010000010">
    <property type="protein sequence ID" value="GAA0741239.1"/>
    <property type="molecule type" value="Genomic_DNA"/>
</dbReference>
<dbReference type="RefSeq" id="WP_343761650.1">
    <property type="nucleotide sequence ID" value="NZ_BAAACG010000010.1"/>
</dbReference>
<reference evidence="1 2" key="1">
    <citation type="journal article" date="2019" name="Int. J. Syst. Evol. Microbiol.">
        <title>The Global Catalogue of Microorganisms (GCM) 10K type strain sequencing project: providing services to taxonomists for standard genome sequencing and annotation.</title>
        <authorList>
            <consortium name="The Broad Institute Genomics Platform"/>
            <consortium name="The Broad Institute Genome Sequencing Center for Infectious Disease"/>
            <person name="Wu L."/>
            <person name="Ma J."/>
        </authorList>
    </citation>
    <scope>NUCLEOTIDE SEQUENCE [LARGE SCALE GENOMIC DNA]</scope>
    <source>
        <strain evidence="1 2">JCM 1407</strain>
    </source>
</reference>
<protein>
    <recommendedName>
        <fullName evidence="3">Apea-like HEPN domain-containing protein</fullName>
    </recommendedName>
</protein>
<evidence type="ECO:0000313" key="1">
    <source>
        <dbReference type="EMBL" id="GAA0741239.1"/>
    </source>
</evidence>
<evidence type="ECO:0008006" key="3">
    <source>
        <dbReference type="Google" id="ProtNLM"/>
    </source>
</evidence>
<sequence>MDNKQRYTVTICAVIFNVDKTLLNVNLDNGFEFRLMSLIPSKNQLDEIFETDVMALRQDYETAKINENLNVICVFKSDTISLNETEAEEYTAKMSDEVLKYLDDKIRAIRLFVESPICFTNLSIKMKGETEFKNIIPINEAMVTNPISGFHCNDEEIDKLNKNISSMKFPLSDDLLNNCHRYYDLSYHQENFISITLLITCLEILFLGREKAKKEKLAKRCSVFLYESKKERLICYKNLLDQYKKRSEFVHDGDCSKIINQDILFLRDCVRKSIIKYLRSKFGKKEIIKNLKDSIQKLDYWTS</sequence>
<accession>A0ABN1JJQ3</accession>